<dbReference type="PANTHER" id="PTHR46558">
    <property type="entry name" value="TRACRIPTIONAL REGULATORY PROTEIN-RELATED-RELATED"/>
    <property type="match status" value="1"/>
</dbReference>
<keyword evidence="2" id="KW-0812">Transmembrane</keyword>
<evidence type="ECO:0000256" key="2">
    <source>
        <dbReference type="SAM" id="Phobius"/>
    </source>
</evidence>
<feature type="domain" description="HTH cro/C1-type" evidence="3">
    <location>
        <begin position="18"/>
        <end position="72"/>
    </location>
</feature>
<dbReference type="Gene3D" id="1.10.260.40">
    <property type="entry name" value="lambda repressor-like DNA-binding domains"/>
    <property type="match status" value="1"/>
</dbReference>
<feature type="transmembrane region" description="Helical" evidence="2">
    <location>
        <begin position="128"/>
        <end position="145"/>
    </location>
</feature>
<gene>
    <name evidence="4" type="ORF">FD15_GL001452</name>
</gene>
<reference evidence="4 5" key="1">
    <citation type="journal article" date="2015" name="Genome Announc.">
        <title>Expanding the biotechnology potential of lactobacilli through comparative genomics of 213 strains and associated genera.</title>
        <authorList>
            <person name="Sun Z."/>
            <person name="Harris H.M."/>
            <person name="McCann A."/>
            <person name="Guo C."/>
            <person name="Argimon S."/>
            <person name="Zhang W."/>
            <person name="Yang X."/>
            <person name="Jeffery I.B."/>
            <person name="Cooney J.C."/>
            <person name="Kagawa T.F."/>
            <person name="Liu W."/>
            <person name="Song Y."/>
            <person name="Salvetti E."/>
            <person name="Wrobel A."/>
            <person name="Rasinkangas P."/>
            <person name="Parkhill J."/>
            <person name="Rea M.C."/>
            <person name="O'Sullivan O."/>
            <person name="Ritari J."/>
            <person name="Douillard F.P."/>
            <person name="Paul Ross R."/>
            <person name="Yang R."/>
            <person name="Briner A.E."/>
            <person name="Felis G.E."/>
            <person name="de Vos W.M."/>
            <person name="Barrangou R."/>
            <person name="Klaenhammer T.R."/>
            <person name="Caufield P.W."/>
            <person name="Cui Y."/>
            <person name="Zhang H."/>
            <person name="O'Toole P.W."/>
        </authorList>
    </citation>
    <scope>NUCLEOTIDE SEQUENCE [LARGE SCALE GENOMIC DNA]</scope>
    <source>
        <strain evidence="4 5">DSM 21376</strain>
    </source>
</reference>
<dbReference type="Pfam" id="PF01381">
    <property type="entry name" value="HTH_3"/>
    <property type="match status" value="1"/>
</dbReference>
<keyword evidence="2" id="KW-1133">Transmembrane helix</keyword>
<feature type="transmembrane region" description="Helical" evidence="2">
    <location>
        <begin position="101"/>
        <end position="122"/>
    </location>
</feature>
<evidence type="ECO:0000259" key="3">
    <source>
        <dbReference type="PROSITE" id="PS50943"/>
    </source>
</evidence>
<name>A0A0R2E041_9LACO</name>
<keyword evidence="2" id="KW-0472">Membrane</keyword>
<dbReference type="CDD" id="cd00093">
    <property type="entry name" value="HTH_XRE"/>
    <property type="match status" value="1"/>
</dbReference>
<keyword evidence="1" id="KW-0238">DNA-binding</keyword>
<feature type="transmembrane region" description="Helical" evidence="2">
    <location>
        <begin position="157"/>
        <end position="176"/>
    </location>
</feature>
<proteinExistence type="predicted"/>
<dbReference type="InterPro" id="IPR001387">
    <property type="entry name" value="Cro/C1-type_HTH"/>
</dbReference>
<sequence>MGAYFSVGGERMDFKTKMKSLRVQNHFTQEEIAHKLFVSRKTISSWENGRSYPDINTLIKISDVYCISLDKLLREDEIMLKQYNDSFQADKKNSYIFRYSYLLNSILLFLIYADFVWTNLPFEKTIEIIFWINFYVLCLHLPIKFKKFISQITWKQGVILLFIGIVTFGLQATQLFSSPKDEVRSAYLIGFWTGYVIKKALPAFSLWLMIFLLPVLDNKHKSSM</sequence>
<dbReference type="STRING" id="1423806.FD15_GL001452"/>
<dbReference type="InterPro" id="IPR010982">
    <property type="entry name" value="Lambda_DNA-bd_dom_sf"/>
</dbReference>
<keyword evidence="5" id="KW-1185">Reference proteome</keyword>
<evidence type="ECO:0000256" key="1">
    <source>
        <dbReference type="ARBA" id="ARBA00023125"/>
    </source>
</evidence>
<organism evidence="4 5">
    <name type="scientific">Liquorilactobacillus sucicola DSM 21376 = JCM 15457</name>
    <dbReference type="NCBI Taxonomy" id="1423806"/>
    <lineage>
        <taxon>Bacteria</taxon>
        <taxon>Bacillati</taxon>
        <taxon>Bacillota</taxon>
        <taxon>Bacilli</taxon>
        <taxon>Lactobacillales</taxon>
        <taxon>Lactobacillaceae</taxon>
        <taxon>Liquorilactobacillus</taxon>
    </lineage>
</organism>
<evidence type="ECO:0000313" key="5">
    <source>
        <dbReference type="Proteomes" id="UP000050961"/>
    </source>
</evidence>
<feature type="transmembrane region" description="Helical" evidence="2">
    <location>
        <begin position="196"/>
        <end position="216"/>
    </location>
</feature>
<dbReference type="Proteomes" id="UP000050961">
    <property type="component" value="Unassembled WGS sequence"/>
</dbReference>
<dbReference type="PANTHER" id="PTHR46558:SF4">
    <property type="entry name" value="DNA-BIDING PHAGE PROTEIN"/>
    <property type="match status" value="1"/>
</dbReference>
<dbReference type="AlphaFoldDB" id="A0A0R2E041"/>
<dbReference type="PROSITE" id="PS50943">
    <property type="entry name" value="HTH_CROC1"/>
    <property type="match status" value="1"/>
</dbReference>
<dbReference type="EMBL" id="AYZF01000013">
    <property type="protein sequence ID" value="KRN06252.1"/>
    <property type="molecule type" value="Genomic_DNA"/>
</dbReference>
<dbReference type="SUPFAM" id="SSF47413">
    <property type="entry name" value="lambda repressor-like DNA-binding domains"/>
    <property type="match status" value="1"/>
</dbReference>
<dbReference type="SMART" id="SM00530">
    <property type="entry name" value="HTH_XRE"/>
    <property type="match status" value="1"/>
</dbReference>
<dbReference type="eggNOG" id="COG1476">
    <property type="taxonomic scope" value="Bacteria"/>
</dbReference>
<protein>
    <recommendedName>
        <fullName evidence="3">HTH cro/C1-type domain-containing protein</fullName>
    </recommendedName>
</protein>
<accession>A0A0R2E041</accession>
<dbReference type="PATRIC" id="fig|1423806.3.peg.1471"/>
<dbReference type="GO" id="GO:0003677">
    <property type="term" value="F:DNA binding"/>
    <property type="evidence" value="ECO:0007669"/>
    <property type="project" value="UniProtKB-KW"/>
</dbReference>
<comment type="caution">
    <text evidence="4">The sequence shown here is derived from an EMBL/GenBank/DDBJ whole genome shotgun (WGS) entry which is preliminary data.</text>
</comment>
<evidence type="ECO:0000313" key="4">
    <source>
        <dbReference type="EMBL" id="KRN06252.1"/>
    </source>
</evidence>